<sequence>MGFSLFCPMLVPSRFSYPGDPFHLTLKLVLNALIFKTDVLIKLGMYEEPGARLYVH</sequence>
<evidence type="ECO:0000313" key="1">
    <source>
        <dbReference type="EMBL" id="KUM49311.1"/>
    </source>
</evidence>
<name>A0A117NI27_PICGL</name>
<dbReference type="AlphaFoldDB" id="A0A117NI27"/>
<keyword evidence="1" id="KW-0496">Mitochondrion</keyword>
<geneLocation type="mitochondrion" evidence="1"/>
<accession>A0A117NI27</accession>
<dbReference type="EMBL" id="LKAM01000003">
    <property type="protein sequence ID" value="KUM49311.1"/>
    <property type="molecule type" value="Genomic_DNA"/>
</dbReference>
<protein>
    <submittedName>
        <fullName evidence="1">Uncharacterized protein</fullName>
    </submittedName>
</protein>
<organism evidence="1">
    <name type="scientific">Picea glauca</name>
    <name type="common">White spruce</name>
    <name type="synonym">Pinus glauca</name>
    <dbReference type="NCBI Taxonomy" id="3330"/>
    <lineage>
        <taxon>Eukaryota</taxon>
        <taxon>Viridiplantae</taxon>
        <taxon>Streptophyta</taxon>
        <taxon>Embryophyta</taxon>
        <taxon>Tracheophyta</taxon>
        <taxon>Spermatophyta</taxon>
        <taxon>Pinopsida</taxon>
        <taxon>Pinidae</taxon>
        <taxon>Conifers I</taxon>
        <taxon>Pinales</taxon>
        <taxon>Pinaceae</taxon>
        <taxon>Picea</taxon>
    </lineage>
</organism>
<reference evidence="1" key="1">
    <citation type="journal article" date="2015" name="Genome Biol. Evol.">
        <title>Organellar Genomes of White Spruce (Picea glauca): Assembly and Annotation.</title>
        <authorList>
            <person name="Jackman S.D."/>
            <person name="Warren R.L."/>
            <person name="Gibb E.A."/>
            <person name="Vandervalk B.P."/>
            <person name="Mohamadi H."/>
            <person name="Chu J."/>
            <person name="Raymond A."/>
            <person name="Pleasance S."/>
            <person name="Coope R."/>
            <person name="Wildung M.R."/>
            <person name="Ritland C.E."/>
            <person name="Bousquet J."/>
            <person name="Jones S.J."/>
            <person name="Bohlmann J."/>
            <person name="Birol I."/>
        </authorList>
    </citation>
    <scope>NUCLEOTIDE SEQUENCE [LARGE SCALE GENOMIC DNA]</scope>
    <source>
        <tissue evidence="1">Flushing bud</tissue>
    </source>
</reference>
<gene>
    <name evidence="1" type="ORF">ABT39_MTgene3860</name>
</gene>
<comment type="caution">
    <text evidence="1">The sequence shown here is derived from an EMBL/GenBank/DDBJ whole genome shotgun (WGS) entry which is preliminary data.</text>
</comment>
<proteinExistence type="predicted"/>